<dbReference type="GeneID" id="127751856"/>
<accession>A0A9C6XA88</accession>
<dbReference type="AlphaFoldDB" id="A0A9C6XA88"/>
<evidence type="ECO:0000313" key="2">
    <source>
        <dbReference type="RefSeq" id="XP_052131994.1"/>
    </source>
</evidence>
<organism evidence="1 2">
    <name type="scientific">Frankliniella occidentalis</name>
    <name type="common">Western flower thrips</name>
    <name type="synonym">Euthrips occidentalis</name>
    <dbReference type="NCBI Taxonomy" id="133901"/>
    <lineage>
        <taxon>Eukaryota</taxon>
        <taxon>Metazoa</taxon>
        <taxon>Ecdysozoa</taxon>
        <taxon>Arthropoda</taxon>
        <taxon>Hexapoda</taxon>
        <taxon>Insecta</taxon>
        <taxon>Pterygota</taxon>
        <taxon>Neoptera</taxon>
        <taxon>Paraneoptera</taxon>
        <taxon>Thysanoptera</taxon>
        <taxon>Terebrantia</taxon>
        <taxon>Thripoidea</taxon>
        <taxon>Thripidae</taxon>
        <taxon>Frankliniella</taxon>
    </lineage>
</organism>
<gene>
    <name evidence="2" type="primary">LOC127751856</name>
</gene>
<name>A0A9C6XA88_FRAOC</name>
<reference evidence="2" key="1">
    <citation type="submission" date="2025-08" db="UniProtKB">
        <authorList>
            <consortium name="RefSeq"/>
        </authorList>
    </citation>
    <scope>IDENTIFICATION</scope>
    <source>
        <tissue evidence="2">Whole organism</tissue>
    </source>
</reference>
<keyword evidence="1" id="KW-1185">Reference proteome</keyword>
<evidence type="ECO:0000313" key="1">
    <source>
        <dbReference type="Proteomes" id="UP000504606"/>
    </source>
</evidence>
<sequence>MSPSRLDSVSLMAVVSRLHSCPGRRGLSRLLCSGLQAVRHHQVTAASSPRRAAHVSVVYAAK</sequence>
<proteinExistence type="predicted"/>
<dbReference type="Proteomes" id="UP000504606">
    <property type="component" value="Unplaced"/>
</dbReference>
<dbReference type="RefSeq" id="XP_052131994.1">
    <property type="nucleotide sequence ID" value="XM_052276034.1"/>
</dbReference>
<protein>
    <submittedName>
        <fullName evidence="2">Uncharacterized protein LOC127751856 isoform X2</fullName>
    </submittedName>
</protein>